<dbReference type="Proteomes" id="UP000820818">
    <property type="component" value="Linkage Group LG7"/>
</dbReference>
<evidence type="ECO:0000256" key="1">
    <source>
        <dbReference type="ARBA" id="ARBA00010872"/>
    </source>
</evidence>
<name>A0AAD5L5C1_9CRUS</name>
<evidence type="ECO:0000256" key="2">
    <source>
        <dbReference type="PIRSR" id="PIRSR600246-1"/>
    </source>
</evidence>
<organism evidence="4 5">
    <name type="scientific">Daphnia sinensis</name>
    <dbReference type="NCBI Taxonomy" id="1820382"/>
    <lineage>
        <taxon>Eukaryota</taxon>
        <taxon>Metazoa</taxon>
        <taxon>Ecdysozoa</taxon>
        <taxon>Arthropoda</taxon>
        <taxon>Crustacea</taxon>
        <taxon>Branchiopoda</taxon>
        <taxon>Diplostraca</taxon>
        <taxon>Cladocera</taxon>
        <taxon>Anomopoda</taxon>
        <taxon>Daphniidae</taxon>
        <taxon>Daphnia</taxon>
        <taxon>Daphnia similis group</taxon>
    </lineage>
</organism>
<dbReference type="GO" id="GO:0051604">
    <property type="term" value="P:protein maturation"/>
    <property type="evidence" value="ECO:0007669"/>
    <property type="project" value="TreeGrafter"/>
</dbReference>
<dbReference type="Pfam" id="PF01112">
    <property type="entry name" value="Asparaginase_2"/>
    <property type="match status" value="1"/>
</dbReference>
<dbReference type="GO" id="GO:0004298">
    <property type="term" value="F:threonine-type endopeptidase activity"/>
    <property type="evidence" value="ECO:0007669"/>
    <property type="project" value="InterPro"/>
</dbReference>
<evidence type="ECO:0000313" key="4">
    <source>
        <dbReference type="EMBL" id="KAI9556346.1"/>
    </source>
</evidence>
<sequence>MVHCGFVAVHLGAGCHSSKSEALYKKLCKITCEKGTALLQEGKSALDAACEMVCMLEDSPLTNAGFGSNLNENGDVECDAGIMLSSKEGKNSRFGGVSSLTSIKNPVLVAKEIILYQDEPRLLGRTPPLILVGEGASCFAKERGLKLVHNKTLKSERSIKKYKKYKERLEISKKALSSGLKITIQPNPSQDTVGVICIDKNGDIASAASSGGIALKLPGRIGQVPIYGCGCWAQHSKSAGVAVTTSGCGEQLIQTTLAKTLGQTILDRGDPAFHLKELMCNQFIHSQMLSDDTYDRMGGVLVAYYNEDTVDFNMAFTTDSMIVGFMTTNYEKATVRVSRNSTSSIAPTTNGNDSLQSTRLTMEGFIVKLIN</sequence>
<dbReference type="GO" id="GO:0005737">
    <property type="term" value="C:cytoplasm"/>
    <property type="evidence" value="ECO:0007669"/>
    <property type="project" value="TreeGrafter"/>
</dbReference>
<keyword evidence="5" id="KW-1185">Reference proteome</keyword>
<feature type="site" description="Cleavage; by autolysis" evidence="3">
    <location>
        <begin position="191"/>
        <end position="192"/>
    </location>
</feature>
<protein>
    <recommendedName>
        <fullName evidence="6">Threonine aspartase 1</fullName>
    </recommendedName>
</protein>
<gene>
    <name evidence="4" type="ORF">GHT06_018920</name>
</gene>
<proteinExistence type="inferred from homology"/>
<dbReference type="PANTHER" id="PTHR10188">
    <property type="entry name" value="L-ASPARAGINASE"/>
    <property type="match status" value="1"/>
</dbReference>
<evidence type="ECO:0000313" key="5">
    <source>
        <dbReference type="Proteomes" id="UP000820818"/>
    </source>
</evidence>
<dbReference type="InterPro" id="IPR037464">
    <property type="entry name" value="Taspase1"/>
</dbReference>
<dbReference type="SUPFAM" id="SSF56235">
    <property type="entry name" value="N-terminal nucleophile aminohydrolases (Ntn hydrolases)"/>
    <property type="match status" value="1"/>
</dbReference>
<dbReference type="CDD" id="cd04514">
    <property type="entry name" value="Taspase1_like"/>
    <property type="match status" value="1"/>
</dbReference>
<dbReference type="FunFam" id="3.60.20.30:FF:000006">
    <property type="entry name" value="Threonine aspartase"/>
    <property type="match status" value="1"/>
</dbReference>
<dbReference type="InterPro" id="IPR029055">
    <property type="entry name" value="Ntn_hydrolases_N"/>
</dbReference>
<dbReference type="InterPro" id="IPR000246">
    <property type="entry name" value="Peptidase_T2"/>
</dbReference>
<feature type="active site" description="Nucleophile" evidence="2">
    <location>
        <position position="192"/>
    </location>
</feature>
<dbReference type="PANTHER" id="PTHR10188:SF8">
    <property type="entry name" value="THREONINE ASPARTASE 1"/>
    <property type="match status" value="1"/>
</dbReference>
<comment type="caution">
    <text evidence="4">The sequence shown here is derived from an EMBL/GenBank/DDBJ whole genome shotgun (WGS) entry which is preliminary data.</text>
</comment>
<evidence type="ECO:0000256" key="3">
    <source>
        <dbReference type="PIRSR" id="PIRSR600246-3"/>
    </source>
</evidence>
<evidence type="ECO:0008006" key="6">
    <source>
        <dbReference type="Google" id="ProtNLM"/>
    </source>
</evidence>
<comment type="similarity">
    <text evidence="1">Belongs to the Ntn-hydrolase family.</text>
</comment>
<accession>A0AAD5L5C1</accession>
<dbReference type="AlphaFoldDB" id="A0AAD5L5C1"/>
<dbReference type="Gene3D" id="3.60.20.30">
    <property type="entry name" value="(Glycosyl)asparaginase"/>
    <property type="match status" value="1"/>
</dbReference>
<dbReference type="EMBL" id="WJBH02000007">
    <property type="protein sequence ID" value="KAI9556346.1"/>
    <property type="molecule type" value="Genomic_DNA"/>
</dbReference>
<reference evidence="4 5" key="1">
    <citation type="submission" date="2022-05" db="EMBL/GenBank/DDBJ databases">
        <title>A multi-omics perspective on studying reproductive biology in Daphnia sinensis.</title>
        <authorList>
            <person name="Jia J."/>
        </authorList>
    </citation>
    <scope>NUCLEOTIDE SEQUENCE [LARGE SCALE GENOMIC DNA]</scope>
    <source>
        <strain evidence="4 5">WSL</strain>
    </source>
</reference>